<dbReference type="EMBL" id="AMQM01001069">
    <property type="status" value="NOT_ANNOTATED_CDS"/>
    <property type="molecule type" value="Genomic_DNA"/>
</dbReference>
<organism evidence="4 5">
    <name type="scientific">Helobdella robusta</name>
    <name type="common">Californian leech</name>
    <dbReference type="NCBI Taxonomy" id="6412"/>
    <lineage>
        <taxon>Eukaryota</taxon>
        <taxon>Metazoa</taxon>
        <taxon>Spiralia</taxon>
        <taxon>Lophotrochozoa</taxon>
        <taxon>Annelida</taxon>
        <taxon>Clitellata</taxon>
        <taxon>Hirudinea</taxon>
        <taxon>Rhynchobdellida</taxon>
        <taxon>Glossiphoniidae</taxon>
        <taxon>Helobdella</taxon>
    </lineage>
</organism>
<evidence type="ECO:0000313" key="4">
    <source>
        <dbReference type="EnsemblMetazoa" id="HelroP162311"/>
    </source>
</evidence>
<dbReference type="AlphaFoldDB" id="T1ESI0"/>
<sequence>MENLSCQRIFSVVENRHQPPDNLISGSSSGSLKNRKQNTANKHNFNVRNKEPLIVCSDPQPTFKPTLPKAMKQATSQHNTTHTTPTHAVLGCADYKTNDANMWTKRINDVTAIGCHSDDELTRWKLNCVLDQWLGDVGRCEESGTSDVLSSRGGEQLKITSVLSFIIVVCISFIIGLCVLIVGLVWMHSSNMSKNIIFDCGILSRLQQKKLNLRLPMEQINNGNLMQLLL</sequence>
<proteinExistence type="predicted"/>
<dbReference type="CTD" id="20199530"/>
<feature type="transmembrane region" description="Helical" evidence="2">
    <location>
        <begin position="162"/>
        <end position="186"/>
    </location>
</feature>
<feature type="region of interest" description="Disordered" evidence="1">
    <location>
        <begin position="17"/>
        <end position="44"/>
    </location>
</feature>
<keyword evidence="2" id="KW-0472">Membrane</keyword>
<name>T1ESI0_HELRO</name>
<evidence type="ECO:0000313" key="5">
    <source>
        <dbReference type="Proteomes" id="UP000015101"/>
    </source>
</evidence>
<dbReference type="Proteomes" id="UP000015101">
    <property type="component" value="Unassembled WGS sequence"/>
</dbReference>
<dbReference type="InParanoid" id="T1ESI0"/>
<keyword evidence="5" id="KW-1185">Reference proteome</keyword>
<reference evidence="4" key="3">
    <citation type="submission" date="2015-06" db="UniProtKB">
        <authorList>
            <consortium name="EnsemblMetazoa"/>
        </authorList>
    </citation>
    <scope>IDENTIFICATION</scope>
</reference>
<dbReference type="HOGENOM" id="CLU_1205927_0_0_1"/>
<keyword evidence="2" id="KW-0812">Transmembrane</keyword>
<dbReference type="EMBL" id="KB097143">
    <property type="protein sequence ID" value="ESN98851.1"/>
    <property type="molecule type" value="Genomic_DNA"/>
</dbReference>
<reference evidence="3 5" key="2">
    <citation type="journal article" date="2013" name="Nature">
        <title>Insights into bilaterian evolution from three spiralian genomes.</title>
        <authorList>
            <person name="Simakov O."/>
            <person name="Marletaz F."/>
            <person name="Cho S.J."/>
            <person name="Edsinger-Gonzales E."/>
            <person name="Havlak P."/>
            <person name="Hellsten U."/>
            <person name="Kuo D.H."/>
            <person name="Larsson T."/>
            <person name="Lv J."/>
            <person name="Arendt D."/>
            <person name="Savage R."/>
            <person name="Osoegawa K."/>
            <person name="de Jong P."/>
            <person name="Grimwood J."/>
            <person name="Chapman J.A."/>
            <person name="Shapiro H."/>
            <person name="Aerts A."/>
            <person name="Otillar R.P."/>
            <person name="Terry A.Y."/>
            <person name="Boore J.L."/>
            <person name="Grigoriev I.V."/>
            <person name="Lindberg D.R."/>
            <person name="Seaver E.C."/>
            <person name="Weisblat D.A."/>
            <person name="Putnam N.H."/>
            <person name="Rokhsar D.S."/>
        </authorList>
    </citation>
    <scope>NUCLEOTIDE SEQUENCE</scope>
</reference>
<evidence type="ECO:0000256" key="2">
    <source>
        <dbReference type="SAM" id="Phobius"/>
    </source>
</evidence>
<feature type="compositionally biased region" description="Polar residues" evidence="1">
    <location>
        <begin position="24"/>
        <end position="44"/>
    </location>
</feature>
<dbReference type="EnsemblMetazoa" id="HelroT162311">
    <property type="protein sequence ID" value="HelroP162311"/>
    <property type="gene ID" value="HelroG162311"/>
</dbReference>
<evidence type="ECO:0000313" key="3">
    <source>
        <dbReference type="EMBL" id="ESN98851.1"/>
    </source>
</evidence>
<gene>
    <name evidence="4" type="primary">20199530</name>
    <name evidence="3" type="ORF">HELRODRAFT_162311</name>
</gene>
<protein>
    <submittedName>
        <fullName evidence="3 4">Uncharacterized protein</fullName>
    </submittedName>
</protein>
<dbReference type="KEGG" id="hro:HELRODRAFT_162311"/>
<dbReference type="RefSeq" id="XP_009022801.1">
    <property type="nucleotide sequence ID" value="XM_009024553.1"/>
</dbReference>
<keyword evidence="2" id="KW-1133">Transmembrane helix</keyword>
<accession>T1ESI0</accession>
<dbReference type="GeneID" id="20199530"/>
<evidence type="ECO:0000256" key="1">
    <source>
        <dbReference type="SAM" id="MobiDB-lite"/>
    </source>
</evidence>
<reference evidence="5" key="1">
    <citation type="submission" date="2012-12" db="EMBL/GenBank/DDBJ databases">
        <authorList>
            <person name="Hellsten U."/>
            <person name="Grimwood J."/>
            <person name="Chapman J.A."/>
            <person name="Shapiro H."/>
            <person name="Aerts A."/>
            <person name="Otillar R.P."/>
            <person name="Terry A.Y."/>
            <person name="Boore J.L."/>
            <person name="Simakov O."/>
            <person name="Marletaz F."/>
            <person name="Cho S.-J."/>
            <person name="Edsinger-Gonzales E."/>
            <person name="Havlak P."/>
            <person name="Kuo D.-H."/>
            <person name="Larsson T."/>
            <person name="Lv J."/>
            <person name="Arendt D."/>
            <person name="Savage R."/>
            <person name="Osoegawa K."/>
            <person name="de Jong P."/>
            <person name="Lindberg D.R."/>
            <person name="Seaver E.C."/>
            <person name="Weisblat D.A."/>
            <person name="Putnam N.H."/>
            <person name="Grigoriev I.V."/>
            <person name="Rokhsar D.S."/>
        </authorList>
    </citation>
    <scope>NUCLEOTIDE SEQUENCE</scope>
</reference>